<dbReference type="RefSeq" id="WP_228118654.1">
    <property type="nucleotide sequence ID" value="NZ_BARC01000009.1"/>
</dbReference>
<comment type="caution">
    <text evidence="2">The sequence shown here is derived from an EMBL/GenBank/DDBJ whole genome shotgun (WGS) entry which is preliminary data.</text>
</comment>
<evidence type="ECO:0000313" key="3">
    <source>
        <dbReference type="Proteomes" id="UP000321230"/>
    </source>
</evidence>
<name>A0A511B2W1_9PROT</name>
<organism evidence="2 3">
    <name type="scientific">Gluconobacter wancherniae NBRC 103581</name>
    <dbReference type="NCBI Taxonomy" id="656744"/>
    <lineage>
        <taxon>Bacteria</taxon>
        <taxon>Pseudomonadati</taxon>
        <taxon>Pseudomonadota</taxon>
        <taxon>Alphaproteobacteria</taxon>
        <taxon>Acetobacterales</taxon>
        <taxon>Acetobacteraceae</taxon>
        <taxon>Gluconobacter</taxon>
    </lineage>
</organism>
<reference evidence="2 3" key="1">
    <citation type="submission" date="2019-07" db="EMBL/GenBank/DDBJ databases">
        <title>Whole genome shotgun sequence of Gluconobacter wancherniae NBRC 103581.</title>
        <authorList>
            <person name="Hosoyama A."/>
            <person name="Uohara A."/>
            <person name="Ohji S."/>
            <person name="Ichikawa N."/>
        </authorList>
    </citation>
    <scope>NUCLEOTIDE SEQUENCE [LARGE SCALE GENOMIC DNA]</scope>
    <source>
        <strain evidence="2 3">NBRC 103581</strain>
    </source>
</reference>
<keyword evidence="1" id="KW-1133">Transmembrane helix</keyword>
<protein>
    <submittedName>
        <fullName evidence="2">Uncharacterized protein</fullName>
    </submittedName>
</protein>
<proteinExistence type="predicted"/>
<feature type="transmembrane region" description="Helical" evidence="1">
    <location>
        <begin position="66"/>
        <end position="85"/>
    </location>
</feature>
<evidence type="ECO:0000256" key="1">
    <source>
        <dbReference type="SAM" id="Phobius"/>
    </source>
</evidence>
<keyword evidence="1" id="KW-0812">Transmembrane</keyword>
<accession>A0A511B2W1</accession>
<sequence length="159" mass="17695">MAKLMRNKGSAATLSVPDIPAFRWWHGIIIGLLLAYTPGSLLVGGVLLLPLVFLRLIDPEADGQRVMVVMFYLGAAMVHPLRVAWSVRGDWATCLSEITQPTILILDWLALGAAWLIAEVGSMGARVWYAESERQRRKAIEARIKALQEEWIQPDSSED</sequence>
<feature type="transmembrane region" description="Helical" evidence="1">
    <location>
        <begin position="105"/>
        <end position="129"/>
    </location>
</feature>
<evidence type="ECO:0000313" key="2">
    <source>
        <dbReference type="EMBL" id="GEK94790.1"/>
    </source>
</evidence>
<dbReference type="AlphaFoldDB" id="A0A511B2W1"/>
<feature type="transmembrane region" description="Helical" evidence="1">
    <location>
        <begin position="24"/>
        <end position="54"/>
    </location>
</feature>
<dbReference type="EMBL" id="BJUZ01000005">
    <property type="protein sequence ID" value="GEK94790.1"/>
    <property type="molecule type" value="Genomic_DNA"/>
</dbReference>
<keyword evidence="3" id="KW-1185">Reference proteome</keyword>
<keyword evidence="1" id="KW-0472">Membrane</keyword>
<gene>
    <name evidence="2" type="ORF">GWA01_25600</name>
</gene>
<dbReference type="Proteomes" id="UP000321230">
    <property type="component" value="Unassembled WGS sequence"/>
</dbReference>